<dbReference type="PANTHER" id="PTHR12231:SF87">
    <property type="entry name" value="DPR-INTERACTING PROTEIN BETA, ISOFORM C"/>
    <property type="match status" value="1"/>
</dbReference>
<keyword evidence="13" id="KW-1185">Reference proteome</keyword>
<dbReference type="InterPro" id="IPR003598">
    <property type="entry name" value="Ig_sub2"/>
</dbReference>
<feature type="domain" description="Ig-like" evidence="11">
    <location>
        <begin position="1"/>
        <end position="73"/>
    </location>
</feature>
<dbReference type="PROSITE" id="PS50835">
    <property type="entry name" value="IG_LIKE"/>
    <property type="match status" value="3"/>
</dbReference>
<evidence type="ECO:0000256" key="9">
    <source>
        <dbReference type="SAM" id="MobiDB-lite"/>
    </source>
</evidence>
<reference evidence="12" key="2">
    <citation type="journal article" date="2023" name="BMC Genomics">
        <title>Pest status, molecular evolution, and epigenetic factors derived from the genome assembly of Frankliniella fusca, a thysanopteran phytovirus vector.</title>
        <authorList>
            <person name="Catto M.A."/>
            <person name="Labadie P.E."/>
            <person name="Jacobson A.L."/>
            <person name="Kennedy G.G."/>
            <person name="Srinivasan R."/>
            <person name="Hunt B.G."/>
        </authorList>
    </citation>
    <scope>NUCLEOTIDE SEQUENCE</scope>
    <source>
        <strain evidence="12">PL_HMW_Pooled</strain>
    </source>
</reference>
<proteinExistence type="predicted"/>
<feature type="transmembrane region" description="Helical" evidence="10">
    <location>
        <begin position="341"/>
        <end position="364"/>
    </location>
</feature>
<name>A0AAE1HK29_9NEOP</name>
<dbReference type="Proteomes" id="UP001219518">
    <property type="component" value="Unassembled WGS sequence"/>
</dbReference>
<keyword evidence="6" id="KW-1015">Disulfide bond</keyword>
<keyword evidence="2" id="KW-1003">Cell membrane</keyword>
<evidence type="ECO:0000256" key="8">
    <source>
        <dbReference type="ARBA" id="ARBA00023319"/>
    </source>
</evidence>
<keyword evidence="7" id="KW-0325">Glycoprotein</keyword>
<dbReference type="EMBL" id="JAHWGI010001107">
    <property type="protein sequence ID" value="KAK3922648.1"/>
    <property type="molecule type" value="Genomic_DNA"/>
</dbReference>
<sequence length="374" mass="40511">MRSPHPVAWIKSDTKAILAIHQHVITNNARLSVKHNDVNTWTLTIKNVQREDQGTYMCQVNTDPMKSQTAFLEVVIPPDIIYEETSGDTMSPEGGNLKLRCRARGYPPPRIVWKREDGADIVVRNDTTGTKTRRQTVVGEDLVLHKVTRSEMGVYVCIASNGVPPPVSKRLMLFVNFHPLIQVPNQLVGAPAGTDVTIQCIVEACPKAINYWTREKGEMIINNDKYQMDESPLSAYGVLMKLTVRRFRKSDLGAYKCISKNSIGDAEGIVRLYELTLPRRKSLELDPDQQLSDAHLQDTLPEDGAEDGAEAAGDATPAEDGLAGGGPAADAAAPAARPAPAAAAAAVVLAGALLAAVGAGAGAAPARWRRWHQE</sequence>
<feature type="compositionally biased region" description="Low complexity" evidence="9">
    <location>
        <begin position="310"/>
        <end position="321"/>
    </location>
</feature>
<keyword evidence="5 10" id="KW-0472">Membrane</keyword>
<evidence type="ECO:0000256" key="6">
    <source>
        <dbReference type="ARBA" id="ARBA00023157"/>
    </source>
</evidence>
<feature type="compositionally biased region" description="Acidic residues" evidence="9">
    <location>
        <begin position="300"/>
        <end position="309"/>
    </location>
</feature>
<evidence type="ECO:0000256" key="2">
    <source>
        <dbReference type="ARBA" id="ARBA00022475"/>
    </source>
</evidence>
<comment type="caution">
    <text evidence="12">The sequence shown here is derived from an EMBL/GenBank/DDBJ whole genome shotgun (WGS) entry which is preliminary data.</text>
</comment>
<keyword evidence="4" id="KW-0677">Repeat</keyword>
<feature type="region of interest" description="Disordered" evidence="9">
    <location>
        <begin position="299"/>
        <end position="336"/>
    </location>
</feature>
<evidence type="ECO:0000256" key="10">
    <source>
        <dbReference type="SAM" id="Phobius"/>
    </source>
</evidence>
<dbReference type="PANTHER" id="PTHR12231">
    <property type="entry name" value="CTX-RELATED TYPE I TRANSMEMBRANE PROTEIN"/>
    <property type="match status" value="1"/>
</dbReference>
<organism evidence="12 13">
    <name type="scientific">Frankliniella fusca</name>
    <dbReference type="NCBI Taxonomy" id="407009"/>
    <lineage>
        <taxon>Eukaryota</taxon>
        <taxon>Metazoa</taxon>
        <taxon>Ecdysozoa</taxon>
        <taxon>Arthropoda</taxon>
        <taxon>Hexapoda</taxon>
        <taxon>Insecta</taxon>
        <taxon>Pterygota</taxon>
        <taxon>Neoptera</taxon>
        <taxon>Paraneoptera</taxon>
        <taxon>Thysanoptera</taxon>
        <taxon>Terebrantia</taxon>
        <taxon>Thripoidea</taxon>
        <taxon>Thripidae</taxon>
        <taxon>Frankliniella</taxon>
    </lineage>
</organism>
<reference evidence="12" key="1">
    <citation type="submission" date="2021-07" db="EMBL/GenBank/DDBJ databases">
        <authorList>
            <person name="Catto M.A."/>
            <person name="Jacobson A."/>
            <person name="Kennedy G."/>
            <person name="Labadie P."/>
            <person name="Hunt B.G."/>
            <person name="Srinivasan R."/>
        </authorList>
    </citation>
    <scope>NUCLEOTIDE SEQUENCE</scope>
    <source>
        <strain evidence="12">PL_HMW_Pooled</strain>
        <tissue evidence="12">Head</tissue>
    </source>
</reference>
<comment type="subcellular location">
    <subcellularLocation>
        <location evidence="1">Cell membrane</location>
    </subcellularLocation>
</comment>
<feature type="domain" description="Ig-like" evidence="11">
    <location>
        <begin position="179"/>
        <end position="276"/>
    </location>
</feature>
<evidence type="ECO:0000256" key="3">
    <source>
        <dbReference type="ARBA" id="ARBA00022729"/>
    </source>
</evidence>
<accession>A0AAE1HK29</accession>
<dbReference type="Pfam" id="PF13927">
    <property type="entry name" value="Ig_3"/>
    <property type="match status" value="1"/>
</dbReference>
<dbReference type="SUPFAM" id="SSF48726">
    <property type="entry name" value="Immunoglobulin"/>
    <property type="match status" value="3"/>
</dbReference>
<evidence type="ECO:0000256" key="4">
    <source>
        <dbReference type="ARBA" id="ARBA00022737"/>
    </source>
</evidence>
<dbReference type="GO" id="GO:0043005">
    <property type="term" value="C:neuron projection"/>
    <property type="evidence" value="ECO:0007669"/>
    <property type="project" value="TreeGrafter"/>
</dbReference>
<evidence type="ECO:0000256" key="5">
    <source>
        <dbReference type="ARBA" id="ARBA00023136"/>
    </source>
</evidence>
<dbReference type="InterPro" id="IPR007110">
    <property type="entry name" value="Ig-like_dom"/>
</dbReference>
<keyword evidence="3" id="KW-0732">Signal</keyword>
<dbReference type="Pfam" id="PF07679">
    <property type="entry name" value="I-set"/>
    <property type="match status" value="1"/>
</dbReference>
<feature type="domain" description="Ig-like" evidence="11">
    <location>
        <begin position="78"/>
        <end position="168"/>
    </location>
</feature>
<dbReference type="Gene3D" id="2.60.40.10">
    <property type="entry name" value="Immunoglobulins"/>
    <property type="match status" value="3"/>
</dbReference>
<evidence type="ECO:0000256" key="1">
    <source>
        <dbReference type="ARBA" id="ARBA00004236"/>
    </source>
</evidence>
<dbReference type="InterPro" id="IPR003599">
    <property type="entry name" value="Ig_sub"/>
</dbReference>
<evidence type="ECO:0000313" key="12">
    <source>
        <dbReference type="EMBL" id="KAK3922648.1"/>
    </source>
</evidence>
<dbReference type="FunFam" id="2.60.40.10:FF:000376">
    <property type="entry name" value="CLUMA_CG000981, isoform A"/>
    <property type="match status" value="1"/>
</dbReference>
<dbReference type="GO" id="GO:0005886">
    <property type="term" value="C:plasma membrane"/>
    <property type="evidence" value="ECO:0007669"/>
    <property type="project" value="UniProtKB-SubCell"/>
</dbReference>
<protein>
    <submittedName>
        <fullName evidence="12">Lachesin</fullName>
    </submittedName>
</protein>
<dbReference type="FunFam" id="2.60.40.10:FF:000328">
    <property type="entry name" value="CLUMA_CG000981, isoform A"/>
    <property type="match status" value="1"/>
</dbReference>
<dbReference type="InterPro" id="IPR051170">
    <property type="entry name" value="Neural/epithelial_adhesion"/>
</dbReference>
<keyword evidence="10" id="KW-1133">Transmembrane helix</keyword>
<dbReference type="AlphaFoldDB" id="A0AAE1HK29"/>
<evidence type="ECO:0000313" key="13">
    <source>
        <dbReference type="Proteomes" id="UP001219518"/>
    </source>
</evidence>
<dbReference type="SMART" id="SM00408">
    <property type="entry name" value="IGc2"/>
    <property type="match status" value="2"/>
</dbReference>
<dbReference type="Pfam" id="PF07686">
    <property type="entry name" value="V-set"/>
    <property type="match status" value="1"/>
</dbReference>
<keyword evidence="10" id="KW-0812">Transmembrane</keyword>
<dbReference type="InterPro" id="IPR013098">
    <property type="entry name" value="Ig_I-set"/>
</dbReference>
<keyword evidence="8" id="KW-0393">Immunoglobulin domain</keyword>
<dbReference type="SMART" id="SM00409">
    <property type="entry name" value="IG"/>
    <property type="match status" value="3"/>
</dbReference>
<dbReference type="InterPro" id="IPR036179">
    <property type="entry name" value="Ig-like_dom_sf"/>
</dbReference>
<gene>
    <name evidence="12" type="ORF">KUF71_001444</name>
</gene>
<evidence type="ECO:0000256" key="7">
    <source>
        <dbReference type="ARBA" id="ARBA00023180"/>
    </source>
</evidence>
<evidence type="ECO:0000259" key="11">
    <source>
        <dbReference type="PROSITE" id="PS50835"/>
    </source>
</evidence>
<dbReference type="InterPro" id="IPR013783">
    <property type="entry name" value="Ig-like_fold"/>
</dbReference>
<dbReference type="InterPro" id="IPR013106">
    <property type="entry name" value="Ig_V-set"/>
</dbReference>